<protein>
    <submittedName>
        <fullName evidence="6">tRNA delta(2)-isopentenylpyrophosphate transferase, putative</fullName>
    </submittedName>
</protein>
<dbReference type="Pfam" id="PF01715">
    <property type="entry name" value="IPPT"/>
    <property type="match status" value="2"/>
</dbReference>
<dbReference type="AlphaFoldDB" id="U6GGU7"/>
<dbReference type="RefSeq" id="XP_013250485.1">
    <property type="nucleotide sequence ID" value="XM_013395031.1"/>
</dbReference>
<dbReference type="GO" id="GO:0006400">
    <property type="term" value="P:tRNA modification"/>
    <property type="evidence" value="ECO:0007669"/>
    <property type="project" value="TreeGrafter"/>
</dbReference>
<dbReference type="VEuPathDB" id="ToxoDB:EAH_00042800"/>
<accession>U6GGU7</accession>
<keyword evidence="2 6" id="KW-0808">Transferase</keyword>
<keyword evidence="7" id="KW-1185">Reference proteome</keyword>
<comment type="similarity">
    <text evidence="1">Belongs to the IPP transferase family.</text>
</comment>
<dbReference type="OrthoDB" id="775260at2759"/>
<evidence type="ECO:0000256" key="5">
    <source>
        <dbReference type="SAM" id="MobiDB-lite"/>
    </source>
</evidence>
<dbReference type="PANTHER" id="PTHR11088:SF89">
    <property type="entry name" value="TRNA DIMETHYLALLYLTRANSFERASE"/>
    <property type="match status" value="1"/>
</dbReference>
<evidence type="ECO:0000256" key="2">
    <source>
        <dbReference type="ARBA" id="ARBA00022679"/>
    </source>
</evidence>
<evidence type="ECO:0000313" key="6">
    <source>
        <dbReference type="EMBL" id="CDI79400.1"/>
    </source>
</evidence>
<organism evidence="6 7">
    <name type="scientific">Eimeria acervulina</name>
    <name type="common">Coccidian parasite</name>
    <dbReference type="NCBI Taxonomy" id="5801"/>
    <lineage>
        <taxon>Eukaryota</taxon>
        <taxon>Sar</taxon>
        <taxon>Alveolata</taxon>
        <taxon>Apicomplexa</taxon>
        <taxon>Conoidasida</taxon>
        <taxon>Coccidia</taxon>
        <taxon>Eucoccidiorida</taxon>
        <taxon>Eimeriorina</taxon>
        <taxon>Eimeriidae</taxon>
        <taxon>Eimeria</taxon>
    </lineage>
</organism>
<dbReference type="Gene3D" id="1.10.20.140">
    <property type="match status" value="1"/>
</dbReference>
<feature type="compositionally biased region" description="Polar residues" evidence="5">
    <location>
        <begin position="231"/>
        <end position="241"/>
    </location>
</feature>
<dbReference type="SUPFAM" id="SSF52540">
    <property type="entry name" value="P-loop containing nucleoside triphosphate hydrolases"/>
    <property type="match status" value="1"/>
</dbReference>
<dbReference type="GO" id="GO:0052381">
    <property type="term" value="F:tRNA dimethylallyltransferase activity"/>
    <property type="evidence" value="ECO:0007669"/>
    <property type="project" value="InterPro"/>
</dbReference>
<evidence type="ECO:0000313" key="7">
    <source>
        <dbReference type="Proteomes" id="UP000018050"/>
    </source>
</evidence>
<dbReference type="InterPro" id="IPR018022">
    <property type="entry name" value="IPT"/>
</dbReference>
<sequence length="403" mass="44668">MAPEECAETPPKVVFIIGPTGVGKSRLGLDICLELRKNGINAEIVSADSMQVYKGCDIATAKASAAEREAVPHHLLDVCTPQEAFTAADYLKAAKQTIQTLSDQGKLPVVVGGTQLYIQLLLWKSAVDISAEQLHPHDRRRIIRSIEVTQEFGVPHSEVMKGENSEKYDACIFWLDLRDREALEKRLRRRLEVMCEGGLLEEVRWVAAQLQLRSWPAAAGGAPEGPVDNLLSVSSPLSNDSGDSEDPKDKIKKESFRGGVLQGIGYKEFFPVVLPKEEGVVSNGVSSGGLSCKELQEKEIKDCLNIALLRSLQYARQQRKWIRNKFLIRQKNLPLYFFETNEAAVADWEKKICNPALQIIKGFLAGEKFSEDSEFAAAKQMPELLKLREEVSDNAAETNESSG</sequence>
<gene>
    <name evidence="6" type="ORF">EAH_00042800</name>
</gene>
<reference evidence="6" key="2">
    <citation type="submission" date="2013-10" db="EMBL/GenBank/DDBJ databases">
        <authorList>
            <person name="Aslett M."/>
        </authorList>
    </citation>
    <scope>NUCLEOTIDE SEQUENCE [LARGE SCALE GENOMIC DNA]</scope>
    <source>
        <strain evidence="6">Houghton</strain>
    </source>
</reference>
<feature type="region of interest" description="Disordered" evidence="5">
    <location>
        <begin position="229"/>
        <end position="251"/>
    </location>
</feature>
<evidence type="ECO:0000256" key="4">
    <source>
        <dbReference type="ARBA" id="ARBA00022840"/>
    </source>
</evidence>
<evidence type="ECO:0000256" key="1">
    <source>
        <dbReference type="ARBA" id="ARBA00005842"/>
    </source>
</evidence>
<dbReference type="OMA" id="KWIRNKF"/>
<proteinExistence type="inferred from homology"/>
<dbReference type="PANTHER" id="PTHR11088">
    <property type="entry name" value="TRNA DIMETHYLALLYLTRANSFERASE"/>
    <property type="match status" value="1"/>
</dbReference>
<dbReference type="Gene3D" id="3.40.50.300">
    <property type="entry name" value="P-loop containing nucleotide triphosphate hydrolases"/>
    <property type="match status" value="1"/>
</dbReference>
<dbReference type="HAMAP" id="MF_00185">
    <property type="entry name" value="IPP_trans"/>
    <property type="match status" value="1"/>
</dbReference>
<dbReference type="EMBL" id="HG671015">
    <property type="protein sequence ID" value="CDI79400.1"/>
    <property type="molecule type" value="Genomic_DNA"/>
</dbReference>
<dbReference type="GO" id="GO:0005739">
    <property type="term" value="C:mitochondrion"/>
    <property type="evidence" value="ECO:0007669"/>
    <property type="project" value="TreeGrafter"/>
</dbReference>
<dbReference type="GeneID" id="25272350"/>
<dbReference type="InterPro" id="IPR027417">
    <property type="entry name" value="P-loop_NTPase"/>
</dbReference>
<keyword evidence="4" id="KW-0067">ATP-binding</keyword>
<keyword evidence="3" id="KW-0547">Nucleotide-binding</keyword>
<dbReference type="InterPro" id="IPR039657">
    <property type="entry name" value="Dimethylallyltransferase"/>
</dbReference>
<dbReference type="GO" id="GO:0005524">
    <property type="term" value="F:ATP binding"/>
    <property type="evidence" value="ECO:0007669"/>
    <property type="project" value="UniProtKB-KW"/>
</dbReference>
<reference evidence="6" key="1">
    <citation type="submission" date="2013-10" db="EMBL/GenBank/DDBJ databases">
        <title>Genomic analysis of the causative agents of coccidiosis in chickens.</title>
        <authorList>
            <person name="Reid A.J."/>
            <person name="Blake D."/>
            <person name="Billington K."/>
            <person name="Browne H."/>
            <person name="Dunn M."/>
            <person name="Hung S."/>
            <person name="Kawahara F."/>
            <person name="Miranda-Saavedra D."/>
            <person name="Mourier T."/>
            <person name="Nagra H."/>
            <person name="Otto T.D."/>
            <person name="Rawlings N."/>
            <person name="Sanchez A."/>
            <person name="Sanders M."/>
            <person name="Subramaniam C."/>
            <person name="Tay Y."/>
            <person name="Dear P."/>
            <person name="Doerig C."/>
            <person name="Gruber A."/>
            <person name="Parkinson J."/>
            <person name="Shirley M."/>
            <person name="Wan K.L."/>
            <person name="Berriman M."/>
            <person name="Tomley F."/>
            <person name="Pain A."/>
        </authorList>
    </citation>
    <scope>NUCLEOTIDE SEQUENCE [LARGE SCALE GENOMIC DNA]</scope>
    <source>
        <strain evidence="6">Houghton</strain>
    </source>
</reference>
<evidence type="ECO:0000256" key="3">
    <source>
        <dbReference type="ARBA" id="ARBA00022741"/>
    </source>
</evidence>
<dbReference type="Proteomes" id="UP000018050">
    <property type="component" value="Unassembled WGS sequence"/>
</dbReference>
<name>U6GGU7_EIMAC</name>